<dbReference type="EMBL" id="BJWL01000028">
    <property type="protein sequence ID" value="GFZ20771.1"/>
    <property type="molecule type" value="Genomic_DNA"/>
</dbReference>
<keyword evidence="4 6" id="KW-0862">Zinc</keyword>
<dbReference type="GO" id="GO:0016567">
    <property type="term" value="P:protein ubiquitination"/>
    <property type="evidence" value="ECO:0007669"/>
    <property type="project" value="UniProtKB-UniRule"/>
</dbReference>
<dbReference type="UniPathway" id="UPA00143"/>
<comment type="subcellular location">
    <subcellularLocation>
        <location evidence="1 6">Nucleus</location>
    </subcellularLocation>
</comment>
<dbReference type="PANTHER" id="PTHR23163:SF8">
    <property type="entry name" value="E3 UBIQUITIN-PROTEIN LIGASE BRE1-LIKE 2"/>
    <property type="match status" value="1"/>
</dbReference>
<evidence type="ECO:0000313" key="9">
    <source>
        <dbReference type="Proteomes" id="UP000585474"/>
    </source>
</evidence>
<keyword evidence="5 6" id="KW-0539">Nucleus</keyword>
<dbReference type="AlphaFoldDB" id="A0A7J0HCR8"/>
<dbReference type="Proteomes" id="UP000585474">
    <property type="component" value="Unassembled WGS sequence"/>
</dbReference>
<dbReference type="GO" id="GO:0061630">
    <property type="term" value="F:ubiquitin protein ligase activity"/>
    <property type="evidence" value="ECO:0007669"/>
    <property type="project" value="UniProtKB-EC"/>
</dbReference>
<accession>A0A7J0HCR8</accession>
<keyword evidence="6" id="KW-0808">Transferase</keyword>
<keyword evidence="2 6" id="KW-0479">Metal-binding</keyword>
<organism evidence="8 9">
    <name type="scientific">Actinidia rufa</name>
    <dbReference type="NCBI Taxonomy" id="165716"/>
    <lineage>
        <taxon>Eukaryota</taxon>
        <taxon>Viridiplantae</taxon>
        <taxon>Streptophyta</taxon>
        <taxon>Embryophyta</taxon>
        <taxon>Tracheophyta</taxon>
        <taxon>Spermatophyta</taxon>
        <taxon>Magnoliopsida</taxon>
        <taxon>eudicotyledons</taxon>
        <taxon>Gunneridae</taxon>
        <taxon>Pentapetalae</taxon>
        <taxon>asterids</taxon>
        <taxon>Ericales</taxon>
        <taxon>Actinidiaceae</taxon>
        <taxon>Actinidia</taxon>
    </lineage>
</organism>
<feature type="coiled-coil region" evidence="7">
    <location>
        <begin position="134"/>
        <end position="231"/>
    </location>
</feature>
<comment type="pathway">
    <text evidence="6">Protein modification; protein ubiquitination.</text>
</comment>
<dbReference type="GO" id="GO:0006325">
    <property type="term" value="P:chromatin organization"/>
    <property type="evidence" value="ECO:0007669"/>
    <property type="project" value="UniProtKB-KW"/>
</dbReference>
<feature type="coiled-coil region" evidence="7">
    <location>
        <begin position="75"/>
        <end position="105"/>
    </location>
</feature>
<dbReference type="OrthoDB" id="10266039at2759"/>
<dbReference type="GO" id="GO:0033503">
    <property type="term" value="C:HULC complex"/>
    <property type="evidence" value="ECO:0007669"/>
    <property type="project" value="TreeGrafter"/>
</dbReference>
<evidence type="ECO:0000256" key="4">
    <source>
        <dbReference type="ARBA" id="ARBA00022833"/>
    </source>
</evidence>
<evidence type="ECO:0000256" key="5">
    <source>
        <dbReference type="ARBA" id="ARBA00023242"/>
    </source>
</evidence>
<evidence type="ECO:0000256" key="7">
    <source>
        <dbReference type="SAM" id="Coils"/>
    </source>
</evidence>
<reference evidence="8 9" key="1">
    <citation type="submission" date="2019-07" db="EMBL/GenBank/DDBJ databases">
        <title>De Novo Assembly of kiwifruit Actinidia rufa.</title>
        <authorList>
            <person name="Sugita-Konishi S."/>
            <person name="Sato K."/>
            <person name="Mori E."/>
            <person name="Abe Y."/>
            <person name="Kisaki G."/>
            <person name="Hamano K."/>
            <person name="Suezawa K."/>
            <person name="Otani M."/>
            <person name="Fukuda T."/>
            <person name="Manabe T."/>
            <person name="Gomi K."/>
            <person name="Tabuchi M."/>
            <person name="Akimitsu K."/>
            <person name="Kataoka I."/>
        </authorList>
    </citation>
    <scope>NUCLEOTIDE SEQUENCE [LARGE SCALE GENOMIC DNA]</scope>
    <source>
        <strain evidence="9">cv. Fuchu</strain>
    </source>
</reference>
<evidence type="ECO:0000256" key="1">
    <source>
        <dbReference type="ARBA" id="ARBA00004123"/>
    </source>
</evidence>
<comment type="caution">
    <text evidence="8">The sequence shown here is derived from an EMBL/GenBank/DDBJ whole genome shotgun (WGS) entry which is preliminary data.</text>
</comment>
<keyword evidence="6" id="KW-0833">Ubl conjugation pathway</keyword>
<dbReference type="InterPro" id="IPR013956">
    <property type="entry name" value="E3_ubiquit_lig_Bre1"/>
</dbReference>
<dbReference type="GO" id="GO:0005634">
    <property type="term" value="C:nucleus"/>
    <property type="evidence" value="ECO:0007669"/>
    <property type="project" value="UniProtKB-SubCell"/>
</dbReference>
<evidence type="ECO:0000256" key="3">
    <source>
        <dbReference type="ARBA" id="ARBA00022771"/>
    </source>
</evidence>
<dbReference type="PANTHER" id="PTHR23163">
    <property type="entry name" value="RING FINGER PROTEIN-RELATED"/>
    <property type="match status" value="1"/>
</dbReference>
<evidence type="ECO:0000313" key="8">
    <source>
        <dbReference type="EMBL" id="GFZ20771.1"/>
    </source>
</evidence>
<evidence type="ECO:0000256" key="2">
    <source>
        <dbReference type="ARBA" id="ARBA00022723"/>
    </source>
</evidence>
<sequence length="307" mass="35101">MIMSETDVLELKEAVKFKDGEAETYISEIETIGQAYEDMQTQNQHLLQQVTERDDYNIKLVSESVKTKQAHSFSLSEKQELAKQLQQVNKTLESLKLRIADGEDQMKVCISEALKSTQEDRHLAINHEITRWELADADKELKWLKSAVSSFEKEYEQIQRKTDEIQIELGNERSLSAILNLIEVVSVKAEVRNKLDEELMELNNKVAELTLETGEAAIQKLQDEIKDSKAILKCGVCFDRPKEGSSQELERPWVVFGYLVVFSGPCYLVQYEIRNDFFSLNFMEGCFLRLMVCGFNMCKGGYGVGGL</sequence>
<dbReference type="GO" id="GO:0008270">
    <property type="term" value="F:zinc ion binding"/>
    <property type="evidence" value="ECO:0007669"/>
    <property type="project" value="UniProtKB-KW"/>
</dbReference>
<comment type="catalytic activity">
    <reaction evidence="6">
        <text>S-ubiquitinyl-[E2 ubiquitin-conjugating enzyme]-L-cysteine + [acceptor protein]-L-lysine = [E2 ubiquitin-conjugating enzyme]-L-cysteine + N(6)-ubiquitinyl-[acceptor protein]-L-lysine.</text>
        <dbReference type="EC" id="2.3.2.27"/>
    </reaction>
</comment>
<dbReference type="EC" id="2.3.2.27" evidence="6"/>
<evidence type="ECO:0000256" key="6">
    <source>
        <dbReference type="RuleBase" id="RU365038"/>
    </source>
</evidence>
<keyword evidence="6" id="KW-0156">Chromatin regulator</keyword>
<gene>
    <name evidence="8" type="ORF">Acr_28g0014760</name>
</gene>
<proteinExistence type="inferred from homology"/>
<keyword evidence="3 6" id="KW-0863">Zinc-finger</keyword>
<protein>
    <recommendedName>
        <fullName evidence="6">E3 ubiquitin protein ligase</fullName>
        <ecNumber evidence="6">2.3.2.27</ecNumber>
    </recommendedName>
</protein>
<name>A0A7J0HCR8_9ERIC</name>
<keyword evidence="6 7" id="KW-0175">Coiled coil</keyword>
<comment type="similarity">
    <text evidence="6">Belongs to the BRE1 family.</text>
</comment>
<keyword evidence="9" id="KW-1185">Reference proteome</keyword>